<organism evidence="5 6">
    <name type="scientific">Pleurodeles waltl</name>
    <name type="common">Iberian ribbed newt</name>
    <dbReference type="NCBI Taxonomy" id="8319"/>
    <lineage>
        <taxon>Eukaryota</taxon>
        <taxon>Metazoa</taxon>
        <taxon>Chordata</taxon>
        <taxon>Craniata</taxon>
        <taxon>Vertebrata</taxon>
        <taxon>Euteleostomi</taxon>
        <taxon>Amphibia</taxon>
        <taxon>Batrachia</taxon>
        <taxon>Caudata</taxon>
        <taxon>Salamandroidea</taxon>
        <taxon>Salamandridae</taxon>
        <taxon>Pleurodelinae</taxon>
        <taxon>Pleurodeles</taxon>
    </lineage>
</organism>
<comment type="caution">
    <text evidence="5">The sequence shown here is derived from an EMBL/GenBank/DDBJ whole genome shotgun (WGS) entry which is preliminary data.</text>
</comment>
<proteinExistence type="predicted"/>
<accession>A0AAV7V3C6</accession>
<dbReference type="InterPro" id="IPR051110">
    <property type="entry name" value="Ly-6/neurotoxin-like_GPI-ap"/>
</dbReference>
<dbReference type="GO" id="GO:0005886">
    <property type="term" value="C:plasma membrane"/>
    <property type="evidence" value="ECO:0007669"/>
    <property type="project" value="TreeGrafter"/>
</dbReference>
<dbReference type="PANTHER" id="PTHR16983:SF13">
    <property type="entry name" value="LYMPHOCYTE ANTIGEN 6E"/>
    <property type="match status" value="1"/>
</dbReference>
<dbReference type="InterPro" id="IPR045860">
    <property type="entry name" value="Snake_toxin-like_sf"/>
</dbReference>
<evidence type="ECO:0000313" key="6">
    <source>
        <dbReference type="Proteomes" id="UP001066276"/>
    </source>
</evidence>
<dbReference type="EMBL" id="JANPWB010000004">
    <property type="protein sequence ID" value="KAJ1195832.1"/>
    <property type="molecule type" value="Genomic_DNA"/>
</dbReference>
<dbReference type="PANTHER" id="PTHR16983">
    <property type="entry name" value="UPAR/LY6 DOMAIN-CONTAINING PROTEIN"/>
    <property type="match status" value="1"/>
</dbReference>
<evidence type="ECO:0000256" key="3">
    <source>
        <dbReference type="SAM" id="SignalP"/>
    </source>
</evidence>
<keyword evidence="1 3" id="KW-0732">Signal</keyword>
<evidence type="ECO:0000259" key="4">
    <source>
        <dbReference type="Pfam" id="PF00087"/>
    </source>
</evidence>
<feature type="domain" description="Snake toxin/toxin-like" evidence="4">
    <location>
        <begin position="21"/>
        <end position="80"/>
    </location>
</feature>
<dbReference type="AlphaFoldDB" id="A0AAV7V3C6"/>
<sequence>MKGLLGGLLALALLVGAAHSLRCFTCLAESTTAACNTPTDCPPRSEYCMKVMASGSGQTVVTKSCVPGCTEGSTSVAGGSATRASAPSWSELHCKLR</sequence>
<name>A0AAV7V3C6_PLEWA</name>
<dbReference type="Proteomes" id="UP001066276">
    <property type="component" value="Chromosome 2_2"/>
</dbReference>
<dbReference type="Pfam" id="PF00087">
    <property type="entry name" value="Toxin_TOLIP"/>
    <property type="match status" value="1"/>
</dbReference>
<feature type="region of interest" description="Disordered" evidence="2">
    <location>
        <begin position="72"/>
        <end position="97"/>
    </location>
</feature>
<reference evidence="5" key="1">
    <citation type="journal article" date="2022" name="bioRxiv">
        <title>Sequencing and chromosome-scale assembly of the giantPleurodeles waltlgenome.</title>
        <authorList>
            <person name="Brown T."/>
            <person name="Elewa A."/>
            <person name="Iarovenko S."/>
            <person name="Subramanian E."/>
            <person name="Araus A.J."/>
            <person name="Petzold A."/>
            <person name="Susuki M."/>
            <person name="Suzuki K.-i.T."/>
            <person name="Hayashi T."/>
            <person name="Toyoda A."/>
            <person name="Oliveira C."/>
            <person name="Osipova E."/>
            <person name="Leigh N.D."/>
            <person name="Simon A."/>
            <person name="Yun M.H."/>
        </authorList>
    </citation>
    <scope>NUCLEOTIDE SEQUENCE</scope>
    <source>
        <strain evidence="5">20211129_DDA</strain>
        <tissue evidence="5">Liver</tissue>
    </source>
</reference>
<evidence type="ECO:0000256" key="2">
    <source>
        <dbReference type="SAM" id="MobiDB-lite"/>
    </source>
</evidence>
<dbReference type="InterPro" id="IPR018363">
    <property type="entry name" value="CD59_antigen_CS"/>
</dbReference>
<dbReference type="Gene3D" id="2.10.60.10">
    <property type="entry name" value="CD59"/>
    <property type="match status" value="1"/>
</dbReference>
<feature type="chain" id="PRO_5044023649" description="Snake toxin/toxin-like domain-containing protein" evidence="3">
    <location>
        <begin position="21"/>
        <end position="97"/>
    </location>
</feature>
<gene>
    <name evidence="5" type="ORF">NDU88_005100</name>
</gene>
<protein>
    <recommendedName>
        <fullName evidence="4">Snake toxin/toxin-like domain-containing protein</fullName>
    </recommendedName>
</protein>
<dbReference type="InterPro" id="IPR035076">
    <property type="entry name" value="Toxin/TOLIP"/>
</dbReference>
<dbReference type="SUPFAM" id="SSF57302">
    <property type="entry name" value="Snake toxin-like"/>
    <property type="match status" value="1"/>
</dbReference>
<evidence type="ECO:0000256" key="1">
    <source>
        <dbReference type="ARBA" id="ARBA00022729"/>
    </source>
</evidence>
<feature type="compositionally biased region" description="Polar residues" evidence="2">
    <location>
        <begin position="72"/>
        <end position="88"/>
    </location>
</feature>
<dbReference type="PROSITE" id="PS00983">
    <property type="entry name" value="LY6_UPAR"/>
    <property type="match status" value="1"/>
</dbReference>
<evidence type="ECO:0000313" key="5">
    <source>
        <dbReference type="EMBL" id="KAJ1195832.1"/>
    </source>
</evidence>
<feature type="signal peptide" evidence="3">
    <location>
        <begin position="1"/>
        <end position="20"/>
    </location>
</feature>
<keyword evidence="6" id="KW-1185">Reference proteome</keyword>